<proteinExistence type="predicted"/>
<evidence type="ECO:0000313" key="2">
    <source>
        <dbReference type="EMBL" id="ELZ10836.1"/>
    </source>
</evidence>
<sequence>MASVSWSFDPATNPTLRWLGWWQLVLVDGWAVLGSILLLASPVVPTGIGPIAGFITVILAIGRAQSWVETDGTWLDGVEADLDAVATHPVPRQLWGRFESTSTADGLVPDATGQTLHVHRRVVAPAVAALLGGLGYAIGWALIGPIVVTIAVVAGLAGGLLSRLLDRGRASGEIDPDDDRVTYRGRTRTQSSITDWWTVRLGAITLLRCRGPRGLDEPRWLAVSTDRAPAVAAALATEPAASTAADRDAGGLTGGGHRLRLKAAIVGAGVALVGVGAGFAGQYVHPGATSGFVLVAISGAAVTALLSIALLVGVVRGRARRGTSR</sequence>
<protein>
    <submittedName>
        <fullName evidence="2">Uncharacterized protein</fullName>
    </submittedName>
</protein>
<accession>M0BIV6</accession>
<keyword evidence="1" id="KW-0472">Membrane</keyword>
<gene>
    <name evidence="2" type="ORF">C479_08493</name>
</gene>
<dbReference type="STRING" id="1227490.C479_08493"/>
<feature type="transmembrane region" description="Helical" evidence="1">
    <location>
        <begin position="263"/>
        <end position="285"/>
    </location>
</feature>
<reference evidence="2 3" key="1">
    <citation type="journal article" date="2014" name="PLoS Genet.">
        <title>Phylogenetically driven sequencing of extremely halophilic archaea reveals strategies for static and dynamic osmo-response.</title>
        <authorList>
            <person name="Becker E.A."/>
            <person name="Seitzer P.M."/>
            <person name="Tritt A."/>
            <person name="Larsen D."/>
            <person name="Krusor M."/>
            <person name="Yao A.I."/>
            <person name="Wu D."/>
            <person name="Madern D."/>
            <person name="Eisen J.A."/>
            <person name="Darling A.E."/>
            <person name="Facciotti M.T."/>
        </authorList>
    </citation>
    <scope>NUCLEOTIDE SEQUENCE [LARGE SCALE GENOMIC DNA]</scope>
    <source>
        <strain evidence="2 3">JCM 14624</strain>
    </source>
</reference>
<dbReference type="PATRIC" id="fig|1227490.4.peg.1733"/>
<dbReference type="RefSeq" id="WP_007700866.1">
    <property type="nucleotide sequence ID" value="NZ_AOIQ01000014.1"/>
</dbReference>
<feature type="transmembrane region" description="Helical" evidence="1">
    <location>
        <begin position="137"/>
        <end position="161"/>
    </location>
</feature>
<organism evidence="2 3">
    <name type="scientific">Halovivax asiaticus JCM 14624</name>
    <dbReference type="NCBI Taxonomy" id="1227490"/>
    <lineage>
        <taxon>Archaea</taxon>
        <taxon>Methanobacteriati</taxon>
        <taxon>Methanobacteriota</taxon>
        <taxon>Stenosarchaea group</taxon>
        <taxon>Halobacteria</taxon>
        <taxon>Halobacteriales</taxon>
        <taxon>Natrialbaceae</taxon>
        <taxon>Halovivax</taxon>
    </lineage>
</organism>
<feature type="transmembrane region" description="Helical" evidence="1">
    <location>
        <begin position="291"/>
        <end position="315"/>
    </location>
</feature>
<keyword evidence="1" id="KW-1133">Transmembrane helix</keyword>
<dbReference type="OrthoDB" id="380035at2157"/>
<dbReference type="Proteomes" id="UP000011560">
    <property type="component" value="Unassembled WGS sequence"/>
</dbReference>
<evidence type="ECO:0000256" key="1">
    <source>
        <dbReference type="SAM" id="Phobius"/>
    </source>
</evidence>
<dbReference type="EMBL" id="AOIQ01000014">
    <property type="protein sequence ID" value="ELZ10836.1"/>
    <property type="molecule type" value="Genomic_DNA"/>
</dbReference>
<feature type="transmembrane region" description="Helical" evidence="1">
    <location>
        <begin position="20"/>
        <end position="40"/>
    </location>
</feature>
<keyword evidence="3" id="KW-1185">Reference proteome</keyword>
<dbReference type="AlphaFoldDB" id="M0BIV6"/>
<feature type="transmembrane region" description="Helical" evidence="1">
    <location>
        <begin position="47"/>
        <end position="68"/>
    </location>
</feature>
<comment type="caution">
    <text evidence="2">The sequence shown here is derived from an EMBL/GenBank/DDBJ whole genome shotgun (WGS) entry which is preliminary data.</text>
</comment>
<name>M0BIV6_9EURY</name>
<keyword evidence="1" id="KW-0812">Transmembrane</keyword>
<evidence type="ECO:0000313" key="3">
    <source>
        <dbReference type="Proteomes" id="UP000011560"/>
    </source>
</evidence>